<dbReference type="Proteomes" id="UP000245461">
    <property type="component" value="Unassembled WGS sequence"/>
</dbReference>
<organism evidence="1 2">
    <name type="scientific">Zavarzinia aquatilis</name>
    <dbReference type="NCBI Taxonomy" id="2211142"/>
    <lineage>
        <taxon>Bacteria</taxon>
        <taxon>Pseudomonadati</taxon>
        <taxon>Pseudomonadota</taxon>
        <taxon>Alphaproteobacteria</taxon>
        <taxon>Rhodospirillales</taxon>
        <taxon>Zavarziniaceae</taxon>
        <taxon>Zavarzinia</taxon>
    </lineage>
</organism>
<keyword evidence="2" id="KW-1185">Reference proteome</keyword>
<comment type="caution">
    <text evidence="1">The sequence shown here is derived from an EMBL/GenBank/DDBJ whole genome shotgun (WGS) entry which is preliminary data.</text>
</comment>
<dbReference type="OrthoDB" id="513552at2"/>
<evidence type="ECO:0000313" key="1">
    <source>
        <dbReference type="EMBL" id="PWR21330.1"/>
    </source>
</evidence>
<dbReference type="AlphaFoldDB" id="A0A317E527"/>
<dbReference type="PANTHER" id="PTHR35519">
    <property type="entry name" value="MEMBRANE PROTEINS"/>
    <property type="match status" value="1"/>
</dbReference>
<protein>
    <submittedName>
        <fullName evidence="1">DUF4112 domain-containing protein</fullName>
    </submittedName>
</protein>
<dbReference type="RefSeq" id="WP_109906430.1">
    <property type="nucleotide sequence ID" value="NZ_QGLE01000007.1"/>
</dbReference>
<dbReference type="EMBL" id="QGLE01000007">
    <property type="protein sequence ID" value="PWR21330.1"/>
    <property type="molecule type" value="Genomic_DNA"/>
</dbReference>
<dbReference type="Pfam" id="PF13430">
    <property type="entry name" value="DUF4112"/>
    <property type="match status" value="1"/>
</dbReference>
<proteinExistence type="predicted"/>
<evidence type="ECO:0000313" key="2">
    <source>
        <dbReference type="Proteomes" id="UP000245461"/>
    </source>
</evidence>
<dbReference type="PANTHER" id="PTHR35519:SF2">
    <property type="entry name" value="PH DOMAIN PROTEIN"/>
    <property type="match status" value="1"/>
</dbReference>
<accession>A0A317E527</accession>
<gene>
    <name evidence="1" type="ORF">DKG74_12865</name>
</gene>
<name>A0A317E527_9PROT</name>
<sequence>MASPDPADIRRRLRRLEKLARLMETRWRLPIVRVPVGLDALIGLVPGAGDLVSALISAGIVVEGARLGARRGTVLRMAGNIGLDFAIGLVPVIGDYADVLFRANTRNIALIRRDLARRHPALGED</sequence>
<dbReference type="InterPro" id="IPR025187">
    <property type="entry name" value="DUF4112"/>
</dbReference>
<reference evidence="1 2" key="1">
    <citation type="submission" date="2018-05" db="EMBL/GenBank/DDBJ databases">
        <title>Zavarzinia sp. HR-AS.</title>
        <authorList>
            <person name="Lee Y."/>
            <person name="Jeon C.O."/>
        </authorList>
    </citation>
    <scope>NUCLEOTIDE SEQUENCE [LARGE SCALE GENOMIC DNA]</scope>
    <source>
        <strain evidence="1 2">HR-AS</strain>
    </source>
</reference>